<gene>
    <name evidence="2" type="ORF">M2350_000332</name>
</gene>
<dbReference type="RefSeq" id="WP_259092766.1">
    <property type="nucleotide sequence ID" value="NZ_CP130454.1"/>
</dbReference>
<proteinExistence type="predicted"/>
<dbReference type="Proteomes" id="UP001204798">
    <property type="component" value="Unassembled WGS sequence"/>
</dbReference>
<keyword evidence="3" id="KW-1185">Reference proteome</keyword>
<comment type="caution">
    <text evidence="2">The sequence shown here is derived from an EMBL/GenBank/DDBJ whole genome shotgun (WGS) entry which is preliminary data.</text>
</comment>
<accession>A0ABT2ELW8</accession>
<feature type="transmembrane region" description="Helical" evidence="1">
    <location>
        <begin position="6"/>
        <end position="26"/>
    </location>
</feature>
<keyword evidence="1" id="KW-1133">Transmembrane helix</keyword>
<sequence length="68" mass="7832">MRREVPTPVAVAVILAVVAIVVFLFWRTWTGRRQLSEEAVKIPVEVQQEFQKRMRGTSQPTQPNMPAR</sequence>
<keyword evidence="1" id="KW-0472">Membrane</keyword>
<dbReference type="EMBL" id="JANUCP010000001">
    <property type="protein sequence ID" value="MCS3917935.1"/>
    <property type="molecule type" value="Genomic_DNA"/>
</dbReference>
<evidence type="ECO:0000313" key="3">
    <source>
        <dbReference type="Proteomes" id="UP001204798"/>
    </source>
</evidence>
<name>A0ABT2ELW8_9BACT</name>
<protein>
    <submittedName>
        <fullName evidence="2">Uncharacterized protein YneF (UPF0154 family)</fullName>
    </submittedName>
</protein>
<reference evidence="2 3" key="1">
    <citation type="submission" date="2022-08" db="EMBL/GenBank/DDBJ databases">
        <title>Bacterial and archaeal communities from various locations to study Microbial Dark Matter (Phase II).</title>
        <authorList>
            <person name="Stepanauskas R."/>
        </authorList>
    </citation>
    <scope>NUCLEOTIDE SEQUENCE [LARGE SCALE GENOMIC DNA]</scope>
    <source>
        <strain evidence="2 3">PD1</strain>
    </source>
</reference>
<organism evidence="2 3">
    <name type="scientific">Candidatus Fervidibacter sacchari</name>
    <dbReference type="NCBI Taxonomy" id="1448929"/>
    <lineage>
        <taxon>Bacteria</taxon>
        <taxon>Candidatus Fervidibacterota</taxon>
        <taxon>Candidatus Fervidibacter</taxon>
    </lineage>
</organism>
<evidence type="ECO:0000313" key="2">
    <source>
        <dbReference type="EMBL" id="MCS3917935.1"/>
    </source>
</evidence>
<keyword evidence="1" id="KW-0812">Transmembrane</keyword>
<evidence type="ECO:0000256" key="1">
    <source>
        <dbReference type="SAM" id="Phobius"/>
    </source>
</evidence>